<evidence type="ECO:0000313" key="4">
    <source>
        <dbReference type="Proteomes" id="UP000807850"/>
    </source>
</evidence>
<protein>
    <submittedName>
        <fullName evidence="3">DUF4139 domain-containing protein</fullName>
    </submittedName>
</protein>
<dbReference type="Pfam" id="PF13598">
    <property type="entry name" value="DUF4139"/>
    <property type="match status" value="1"/>
</dbReference>
<sequence length="453" mass="47914">MPSARLATIRTPVALAVALLAAPAVAGLAVAGAAVTVYTHDLAYVRETRTLDLAGARDTVRISDLPERLDVTSVRLVPAGGARVAGLAYRFDVANGDALLDRGRGGRVRVVMRGARTIEGTLIGSDGTWLIVRTDDGAVRSLARGAAEDVEFANPPRDMSLRPTLEAVVEGGRGRTNAELSYLTAGLSWSAEHALVRSSGTGGTWSSAVTVENTTGRDFADASLKLVAGEPNRAGGVPRPVFAMRTATLAGAEERTDLDERTFGEYHLYTLDRPATLRHDESRALTMVAPRAVKLAPRYLYRGGGTAVTSQLVLENTSGSGLGVPLPAGRVRIYEPDPAGAVQFIGEARIGHTAEGETLTLDVGTAFDIAAERRLVSEKRLNDREHESTIEIRLRNHKAAAVTVTVEESVAADHTVLSSTAPATAKDATTLQFALTAAAGKETVLTYTVRARY</sequence>
<feature type="domain" description="DUF4139" evidence="2">
    <location>
        <begin position="179"/>
        <end position="453"/>
    </location>
</feature>
<evidence type="ECO:0000256" key="1">
    <source>
        <dbReference type="SAM" id="SignalP"/>
    </source>
</evidence>
<dbReference type="PANTHER" id="PTHR38075">
    <property type="entry name" value="DUF4139 DOMAIN-CONTAINING PROTEIN"/>
    <property type="match status" value="1"/>
</dbReference>
<accession>A0A9D6L4R7</accession>
<name>A0A9D6L4R7_UNCEI</name>
<dbReference type="InterPro" id="IPR037291">
    <property type="entry name" value="DUF4139"/>
</dbReference>
<reference evidence="3" key="1">
    <citation type="submission" date="2020-07" db="EMBL/GenBank/DDBJ databases">
        <title>Huge and variable diversity of episymbiotic CPR bacteria and DPANN archaea in groundwater ecosystems.</title>
        <authorList>
            <person name="He C.Y."/>
            <person name="Keren R."/>
            <person name="Whittaker M."/>
            <person name="Farag I.F."/>
            <person name="Doudna J."/>
            <person name="Cate J.H.D."/>
            <person name="Banfield J.F."/>
        </authorList>
    </citation>
    <scope>NUCLEOTIDE SEQUENCE</scope>
    <source>
        <strain evidence="3">NC_groundwater_928_Pr1_S-0.2um_72_17</strain>
    </source>
</reference>
<dbReference type="PANTHER" id="PTHR38075:SF1">
    <property type="entry name" value="DUF4139 DOMAIN-CONTAINING PROTEIN"/>
    <property type="match status" value="1"/>
</dbReference>
<proteinExistence type="predicted"/>
<dbReference type="EMBL" id="JACQAY010000032">
    <property type="protein sequence ID" value="MBI3538828.1"/>
    <property type="molecule type" value="Genomic_DNA"/>
</dbReference>
<keyword evidence="1" id="KW-0732">Signal</keyword>
<evidence type="ECO:0000259" key="2">
    <source>
        <dbReference type="Pfam" id="PF13598"/>
    </source>
</evidence>
<evidence type="ECO:0000313" key="3">
    <source>
        <dbReference type="EMBL" id="MBI3538828.1"/>
    </source>
</evidence>
<comment type="caution">
    <text evidence="3">The sequence shown here is derived from an EMBL/GenBank/DDBJ whole genome shotgun (WGS) entry which is preliminary data.</text>
</comment>
<organism evidence="3 4">
    <name type="scientific">Eiseniibacteriota bacterium</name>
    <dbReference type="NCBI Taxonomy" id="2212470"/>
    <lineage>
        <taxon>Bacteria</taxon>
        <taxon>Candidatus Eiseniibacteriota</taxon>
    </lineage>
</organism>
<feature type="signal peptide" evidence="1">
    <location>
        <begin position="1"/>
        <end position="26"/>
    </location>
</feature>
<dbReference type="Proteomes" id="UP000807850">
    <property type="component" value="Unassembled WGS sequence"/>
</dbReference>
<dbReference type="AlphaFoldDB" id="A0A9D6L4R7"/>
<feature type="chain" id="PRO_5038606376" evidence="1">
    <location>
        <begin position="27"/>
        <end position="453"/>
    </location>
</feature>
<gene>
    <name evidence="3" type="ORF">HY076_00950</name>
</gene>